<dbReference type="Proteomes" id="UP000240572">
    <property type="component" value="Unassembled WGS sequence"/>
</dbReference>
<reference evidence="1 2" key="1">
    <citation type="submission" date="2018-03" db="EMBL/GenBank/DDBJ databases">
        <title>Genomic Encyclopedia of Type Strains, Phase III (KMG-III): the genomes of soil and plant-associated and newly described type strains.</title>
        <authorList>
            <person name="Whitman W."/>
        </authorList>
    </citation>
    <scope>NUCLEOTIDE SEQUENCE [LARGE SCALE GENOMIC DNA]</scope>
    <source>
        <strain evidence="1 2">CGMCC 1.12700</strain>
    </source>
</reference>
<dbReference type="EMBL" id="PYGD01000006">
    <property type="protein sequence ID" value="PSK91214.1"/>
    <property type="molecule type" value="Genomic_DNA"/>
</dbReference>
<evidence type="ECO:0000313" key="1">
    <source>
        <dbReference type="EMBL" id="PSK91214.1"/>
    </source>
</evidence>
<comment type="caution">
    <text evidence="1">The sequence shown here is derived from an EMBL/GenBank/DDBJ whole genome shotgun (WGS) entry which is preliminary data.</text>
</comment>
<proteinExistence type="predicted"/>
<accession>A0A2P8D1W8</accession>
<dbReference type="GO" id="GO:0051536">
    <property type="term" value="F:iron-sulfur cluster binding"/>
    <property type="evidence" value="ECO:0007669"/>
    <property type="project" value="InterPro"/>
</dbReference>
<dbReference type="SUPFAM" id="SSF54292">
    <property type="entry name" value="2Fe-2S ferredoxin-like"/>
    <property type="match status" value="1"/>
</dbReference>
<evidence type="ECO:0000313" key="2">
    <source>
        <dbReference type="Proteomes" id="UP000240572"/>
    </source>
</evidence>
<dbReference type="RefSeq" id="WP_181358495.1">
    <property type="nucleotide sequence ID" value="NZ_PYGD01000006.1"/>
</dbReference>
<gene>
    <name evidence="1" type="ORF">B0I18_106226</name>
</gene>
<organism evidence="1 2">
    <name type="scientific">Taibaiella chishuiensis</name>
    <dbReference type="NCBI Taxonomy" id="1434707"/>
    <lineage>
        <taxon>Bacteria</taxon>
        <taxon>Pseudomonadati</taxon>
        <taxon>Bacteroidota</taxon>
        <taxon>Chitinophagia</taxon>
        <taxon>Chitinophagales</taxon>
        <taxon>Chitinophagaceae</taxon>
        <taxon>Taibaiella</taxon>
    </lineage>
</organism>
<sequence>MHHPETTTVNFTLVYRDRHYPVQVDRHACTSLMVLIADRLGIPGFGLCSGMGSCGTCQVTLIDARGQAQYAIQSCAMSINEALAQCYIFITE</sequence>
<dbReference type="InterPro" id="IPR036010">
    <property type="entry name" value="2Fe-2S_ferredoxin-like_sf"/>
</dbReference>
<protein>
    <submittedName>
        <fullName evidence="1">2Fe-2S iron-sulfur cluster protein</fullName>
    </submittedName>
</protein>
<name>A0A2P8D1W8_9BACT</name>
<keyword evidence="2" id="KW-1185">Reference proteome</keyword>
<dbReference type="Gene3D" id="3.10.20.30">
    <property type="match status" value="1"/>
</dbReference>
<dbReference type="AlphaFoldDB" id="A0A2P8D1W8"/>
<dbReference type="InterPro" id="IPR012675">
    <property type="entry name" value="Beta-grasp_dom_sf"/>
</dbReference>